<keyword evidence="5" id="KW-0560">Oxidoreductase</keyword>
<dbReference type="FunFam" id="1.10.1040.50:FF:000006">
    <property type="entry name" value="Peroxisomal bifunctional enzyme"/>
    <property type="match status" value="1"/>
</dbReference>
<dbReference type="EMBL" id="SDOX01000010">
    <property type="protein sequence ID" value="TFJ85883.1"/>
    <property type="molecule type" value="Genomic_DNA"/>
</dbReference>
<evidence type="ECO:0000256" key="3">
    <source>
        <dbReference type="ARBA" id="ARBA00011245"/>
    </source>
</evidence>
<evidence type="ECO:0000259" key="14">
    <source>
        <dbReference type="Pfam" id="PF02737"/>
    </source>
</evidence>
<dbReference type="Gene3D" id="1.10.1040.50">
    <property type="match status" value="1"/>
</dbReference>
<comment type="caution">
    <text evidence="15">The sequence shown here is derived from an EMBL/GenBank/DDBJ whole genome shotgun (WGS) entry which is preliminary data.</text>
</comment>
<comment type="subcellular location">
    <subcellularLocation>
        <location evidence="1">Peroxisome</location>
    </subcellularLocation>
</comment>
<dbReference type="GO" id="GO:0005777">
    <property type="term" value="C:peroxisome"/>
    <property type="evidence" value="ECO:0007669"/>
    <property type="project" value="UniProtKB-SubCell"/>
</dbReference>
<feature type="domain" description="3-hydroxyacyl-CoA dehydrogenase C-terminal" evidence="13">
    <location>
        <begin position="641"/>
        <end position="728"/>
    </location>
</feature>
<evidence type="ECO:0000256" key="12">
    <source>
        <dbReference type="SAM" id="MobiDB-lite"/>
    </source>
</evidence>
<evidence type="ECO:0000256" key="9">
    <source>
        <dbReference type="ARBA" id="ARBA00023235"/>
    </source>
</evidence>
<dbReference type="GO" id="GO:0003857">
    <property type="term" value="F:(3S)-3-hydroxyacyl-CoA dehydrogenase (NAD+) activity"/>
    <property type="evidence" value="ECO:0007669"/>
    <property type="project" value="TreeGrafter"/>
</dbReference>
<dbReference type="GO" id="GO:0016853">
    <property type="term" value="F:isomerase activity"/>
    <property type="evidence" value="ECO:0007669"/>
    <property type="project" value="UniProtKB-KW"/>
</dbReference>
<keyword evidence="7" id="KW-0443">Lipid metabolism</keyword>
<dbReference type="Pfam" id="PF02737">
    <property type="entry name" value="3HCDH_N"/>
    <property type="match status" value="1"/>
</dbReference>
<evidence type="ECO:0000256" key="6">
    <source>
        <dbReference type="ARBA" id="ARBA00023027"/>
    </source>
</evidence>
<evidence type="ECO:0000256" key="7">
    <source>
        <dbReference type="ARBA" id="ARBA00023098"/>
    </source>
</evidence>
<dbReference type="UniPathway" id="UPA00659"/>
<feature type="compositionally biased region" description="Basic and acidic residues" evidence="12">
    <location>
        <begin position="572"/>
        <end position="583"/>
    </location>
</feature>
<evidence type="ECO:0000256" key="1">
    <source>
        <dbReference type="ARBA" id="ARBA00004275"/>
    </source>
</evidence>
<evidence type="ECO:0000313" key="15">
    <source>
        <dbReference type="EMBL" id="TFJ85883.1"/>
    </source>
</evidence>
<dbReference type="InterPro" id="IPR029045">
    <property type="entry name" value="ClpP/crotonase-like_dom_sf"/>
</dbReference>
<evidence type="ECO:0000256" key="11">
    <source>
        <dbReference type="ARBA" id="ARBA00023268"/>
    </source>
</evidence>
<dbReference type="SUPFAM" id="SSF48179">
    <property type="entry name" value="6-phosphogluconate dehydrogenase C-terminal domain-like"/>
    <property type="match status" value="2"/>
</dbReference>
<dbReference type="Pfam" id="PF00378">
    <property type="entry name" value="ECH_1"/>
    <property type="match status" value="1"/>
</dbReference>
<dbReference type="Pfam" id="PF00725">
    <property type="entry name" value="3HCDH"/>
    <property type="match status" value="2"/>
</dbReference>
<dbReference type="CDD" id="cd06558">
    <property type="entry name" value="crotonase-like"/>
    <property type="match status" value="1"/>
</dbReference>
<dbReference type="OrthoDB" id="2018133at2759"/>
<evidence type="ECO:0000256" key="2">
    <source>
        <dbReference type="ARBA" id="ARBA00005005"/>
    </source>
</evidence>
<comment type="subunit">
    <text evidence="3">Monomer.</text>
</comment>
<name>A0A4D9D7A1_9STRA</name>
<keyword evidence="6" id="KW-0520">NAD</keyword>
<dbReference type="SUPFAM" id="SSF52096">
    <property type="entry name" value="ClpP/crotonase"/>
    <property type="match status" value="1"/>
</dbReference>
<dbReference type="PANTHER" id="PTHR23309:SF49">
    <property type="entry name" value="PEROXISOMAL BIFUNCTIONAL ENZYME"/>
    <property type="match status" value="1"/>
</dbReference>
<dbReference type="GO" id="GO:0006635">
    <property type="term" value="P:fatty acid beta-oxidation"/>
    <property type="evidence" value="ECO:0007669"/>
    <property type="project" value="UniProtKB-UniPathway"/>
</dbReference>
<dbReference type="FunFam" id="3.40.50.720:FF:000009">
    <property type="entry name" value="Fatty oxidation complex, alpha subunit"/>
    <property type="match status" value="1"/>
</dbReference>
<dbReference type="GO" id="GO:0004300">
    <property type="term" value="F:enoyl-CoA hydratase activity"/>
    <property type="evidence" value="ECO:0007669"/>
    <property type="project" value="UniProtKB-ARBA"/>
</dbReference>
<keyword evidence="16" id="KW-1185">Reference proteome</keyword>
<dbReference type="PANTHER" id="PTHR23309">
    <property type="entry name" value="3-HYDROXYACYL-COA DEHYROGENASE"/>
    <property type="match status" value="1"/>
</dbReference>
<dbReference type="InterPro" id="IPR006176">
    <property type="entry name" value="3-OHacyl-CoA_DH_NAD-bd"/>
</dbReference>
<dbReference type="GO" id="GO:0070403">
    <property type="term" value="F:NAD+ binding"/>
    <property type="evidence" value="ECO:0007669"/>
    <property type="project" value="InterPro"/>
</dbReference>
<reference evidence="15 16" key="1">
    <citation type="submission" date="2019-01" db="EMBL/GenBank/DDBJ databases">
        <title>Nuclear Genome Assembly of the Microalgal Biofuel strain Nannochloropsis salina CCMP1776.</title>
        <authorList>
            <person name="Hovde B."/>
        </authorList>
    </citation>
    <scope>NUCLEOTIDE SEQUENCE [LARGE SCALE GENOMIC DNA]</scope>
    <source>
        <strain evidence="15 16">CCMP1776</strain>
    </source>
</reference>
<protein>
    <recommendedName>
        <fullName evidence="17">Enoyl-CoA hydratase</fullName>
    </recommendedName>
</protein>
<gene>
    <name evidence="15" type="ORF">NSK_002703</name>
</gene>
<evidence type="ECO:0000256" key="10">
    <source>
        <dbReference type="ARBA" id="ARBA00023239"/>
    </source>
</evidence>
<dbReference type="Gene3D" id="3.40.50.720">
    <property type="entry name" value="NAD(P)-binding Rossmann-like Domain"/>
    <property type="match status" value="1"/>
</dbReference>
<evidence type="ECO:0000256" key="5">
    <source>
        <dbReference type="ARBA" id="ARBA00023002"/>
    </source>
</evidence>
<evidence type="ECO:0008006" key="17">
    <source>
        <dbReference type="Google" id="ProtNLM"/>
    </source>
</evidence>
<dbReference type="InterPro" id="IPR008927">
    <property type="entry name" value="6-PGluconate_DH-like_C_sf"/>
</dbReference>
<sequence>MSVAAEVCPDKRVAIIRFSNPPVNALSKKLCTRLKEAVASAQQDASIRAILLMSGEGLPFSGGADIKEFDNPPSRDNAEVGPLSLLIEEIESATVPTVACIHKYAFGGGLEVALACHYRVSMPTALLGLPEVKLGLIPGAGGTQRLPRLVGWEAAVRMVLTGDPLPSTEAHGIGLVDAVAKGGKEAGAALQEVALTVVNDPKTGCHRRTINFPVPSNALNPLETCQTFAKKAGIKVEASDRGGEAFQGALEALAAAALPDPRRGLDLEARVFNRLLRSEQSKARRYVFFSERRVASDHHLGLRGDESLVEIRHVGVVGGGTMGAGIAIAFLDAGARVTLVEVTTEALARAHEVVQGIVASRVRRGLMSAAQAAVWASQRRFQGTLSLGDLSETDLVVEAVFEDMALKKDIFRRLDAQCRPSTILATNTSTLSIDDIAAVTRRPDRVLGMHFFSPAHMMRLVEVVRGQASSTAVVGALAAVIKRMKKVCVAVGNCDGFVGNRMLFSYQKELQLMVEEGADPYRIDKLLFDFGFPVGPFVMSDIAGLDVARRIKQQRQQRKLKESSTGRGNLSSERDSDVADKLSESSGRLGQKNGRGWYRYDPAIGKGRTPLPDPSVQTFLENFRRSKGLTPRNPPHTDKEILERSIFPLLNEGIKIIEEGIAKSGSDVDIVWIYGYGFPAWRGGPMYYAEHHVGLANLLAGLNKYAQKYPCCSHFRPAGLLQDLVRKGQGLVARL</sequence>
<dbReference type="AlphaFoldDB" id="A0A4D9D7A1"/>
<dbReference type="SUPFAM" id="SSF51735">
    <property type="entry name" value="NAD(P)-binding Rossmann-fold domains"/>
    <property type="match status" value="1"/>
</dbReference>
<dbReference type="InterPro" id="IPR006108">
    <property type="entry name" value="3HC_DH_C"/>
</dbReference>
<comment type="pathway">
    <text evidence="2">Lipid metabolism; fatty acid beta-oxidation.</text>
</comment>
<keyword evidence="10" id="KW-0456">Lyase</keyword>
<keyword evidence="8" id="KW-0576">Peroxisome</keyword>
<evidence type="ECO:0000256" key="4">
    <source>
        <dbReference type="ARBA" id="ARBA00022832"/>
    </source>
</evidence>
<proteinExistence type="predicted"/>
<evidence type="ECO:0000313" key="16">
    <source>
        <dbReference type="Proteomes" id="UP000355283"/>
    </source>
</evidence>
<dbReference type="Proteomes" id="UP000355283">
    <property type="component" value="Unassembled WGS sequence"/>
</dbReference>
<keyword evidence="9" id="KW-0413">Isomerase</keyword>
<keyword evidence="11" id="KW-0511">Multifunctional enzyme</keyword>
<accession>A0A4D9D7A1</accession>
<organism evidence="15 16">
    <name type="scientific">Nannochloropsis salina CCMP1776</name>
    <dbReference type="NCBI Taxonomy" id="1027361"/>
    <lineage>
        <taxon>Eukaryota</taxon>
        <taxon>Sar</taxon>
        <taxon>Stramenopiles</taxon>
        <taxon>Ochrophyta</taxon>
        <taxon>Eustigmatophyceae</taxon>
        <taxon>Eustigmatales</taxon>
        <taxon>Monodopsidaceae</taxon>
        <taxon>Microchloropsis</taxon>
        <taxon>Microchloropsis salina</taxon>
    </lineage>
</organism>
<keyword evidence="4" id="KW-0276">Fatty acid metabolism</keyword>
<dbReference type="InterPro" id="IPR036291">
    <property type="entry name" value="NAD(P)-bd_dom_sf"/>
</dbReference>
<evidence type="ECO:0000259" key="13">
    <source>
        <dbReference type="Pfam" id="PF00725"/>
    </source>
</evidence>
<dbReference type="InterPro" id="IPR001753">
    <property type="entry name" value="Enoyl-CoA_hydra/iso"/>
</dbReference>
<dbReference type="Gene3D" id="3.90.226.10">
    <property type="entry name" value="2-enoyl-CoA Hydratase, Chain A, domain 1"/>
    <property type="match status" value="1"/>
</dbReference>
<feature type="domain" description="3-hydroxyacyl-CoA dehydrogenase C-terminal" evidence="13">
    <location>
        <begin position="496"/>
        <end position="600"/>
    </location>
</feature>
<feature type="region of interest" description="Disordered" evidence="12">
    <location>
        <begin position="555"/>
        <end position="594"/>
    </location>
</feature>
<feature type="domain" description="3-hydroxyacyl-CoA dehydrogenase NAD binding" evidence="14">
    <location>
        <begin position="313"/>
        <end position="493"/>
    </location>
</feature>
<evidence type="ECO:0000256" key="8">
    <source>
        <dbReference type="ARBA" id="ARBA00023140"/>
    </source>
</evidence>